<evidence type="ECO:0000256" key="3">
    <source>
        <dbReference type="ARBA" id="ARBA00022912"/>
    </source>
</evidence>
<keyword evidence="2 7" id="KW-0378">Hydrolase</keyword>
<evidence type="ECO:0000259" key="10">
    <source>
        <dbReference type="PROSITE" id="PS50056"/>
    </source>
</evidence>
<feature type="region of interest" description="Disordered" evidence="8">
    <location>
        <begin position="1"/>
        <end position="26"/>
    </location>
</feature>
<dbReference type="GO" id="GO:0004722">
    <property type="term" value="F:protein serine/threonine phosphatase activity"/>
    <property type="evidence" value="ECO:0007669"/>
    <property type="project" value="UniProtKB-EC"/>
</dbReference>
<feature type="compositionally biased region" description="Basic residues" evidence="8">
    <location>
        <begin position="1"/>
        <end position="11"/>
    </location>
</feature>
<name>A0A8D2L527_VARKO</name>
<comment type="function">
    <text evidence="7">Dual specificity phosphatase able to dephosphorylate phosphotyrosine, phosphoserine and phosphothreonine residues, with a preference for phosphotyrosine as a substrate.</text>
</comment>
<dbReference type="PROSITE" id="PS50054">
    <property type="entry name" value="TYR_PHOSPHATASE_DUAL"/>
    <property type="match status" value="1"/>
</dbReference>
<dbReference type="InterPro" id="IPR020422">
    <property type="entry name" value="TYR_PHOSPHATASE_DUAL_dom"/>
</dbReference>
<sequence>MADRKGLRRPSIRSASAPPPPSESYYRTPKLEELQYMLWEPLLCHRTVTEVWPNLYVGDLFIARDIEQLRQLRITHIVNAAARRSHITSGPKSHKDLQVDYYGVETDNRGNVDLSSHFYPVAEYIRAALKSPGGKVLVHCAMGITRSTILVLAFLMICEEQTIVDALKTVRPRRGVSSRFLKQLRDLDVMLTTERIRKRFLSSVVADASEERN</sequence>
<dbReference type="Ensembl" id="ENSVKKT00000017475.1">
    <property type="protein sequence ID" value="ENSVKKP00000017050.1"/>
    <property type="gene ID" value="ENSVKKG00000011637.1"/>
</dbReference>
<organism evidence="11 12">
    <name type="scientific">Varanus komodoensis</name>
    <name type="common">Komodo dragon</name>
    <dbReference type="NCBI Taxonomy" id="61221"/>
    <lineage>
        <taxon>Eukaryota</taxon>
        <taxon>Metazoa</taxon>
        <taxon>Chordata</taxon>
        <taxon>Craniata</taxon>
        <taxon>Vertebrata</taxon>
        <taxon>Euteleostomi</taxon>
        <taxon>Lepidosauria</taxon>
        <taxon>Squamata</taxon>
        <taxon>Bifurcata</taxon>
        <taxon>Unidentata</taxon>
        <taxon>Episquamata</taxon>
        <taxon>Toxicofera</taxon>
        <taxon>Anguimorpha</taxon>
        <taxon>Paleoanguimorpha</taxon>
        <taxon>Varanoidea</taxon>
        <taxon>Varanidae</taxon>
        <taxon>Varanus</taxon>
    </lineage>
</organism>
<reference evidence="11" key="2">
    <citation type="submission" date="2025-09" db="UniProtKB">
        <authorList>
            <consortium name="Ensembl"/>
        </authorList>
    </citation>
    <scope>IDENTIFICATION</scope>
</reference>
<dbReference type="PROSITE" id="PS50056">
    <property type="entry name" value="TYR_PHOSPHATASE_2"/>
    <property type="match status" value="1"/>
</dbReference>
<dbReference type="SUPFAM" id="SSF52799">
    <property type="entry name" value="(Phosphotyrosine protein) phosphatases II"/>
    <property type="match status" value="1"/>
</dbReference>
<dbReference type="EC" id="3.1.3.48" evidence="7"/>
<dbReference type="InterPro" id="IPR016130">
    <property type="entry name" value="Tyr_Pase_AS"/>
</dbReference>
<dbReference type="InterPro" id="IPR029021">
    <property type="entry name" value="Prot-tyrosine_phosphatase-like"/>
</dbReference>
<dbReference type="GO" id="GO:0008138">
    <property type="term" value="F:protein tyrosine/serine/threonine phosphatase activity"/>
    <property type="evidence" value="ECO:0007669"/>
    <property type="project" value="UniProtKB-UniRule"/>
</dbReference>
<evidence type="ECO:0000259" key="9">
    <source>
        <dbReference type="PROSITE" id="PS50054"/>
    </source>
</evidence>
<feature type="domain" description="Tyrosine specific protein phosphatases" evidence="10">
    <location>
        <begin position="116"/>
        <end position="185"/>
    </location>
</feature>
<dbReference type="PANTHER" id="PTHR45682">
    <property type="entry name" value="AGAP008228-PA"/>
    <property type="match status" value="1"/>
</dbReference>
<evidence type="ECO:0000256" key="6">
    <source>
        <dbReference type="PIRSR" id="PIRSR620405-1"/>
    </source>
</evidence>
<dbReference type="PRINTS" id="PR01909">
    <property type="entry name" value="ADSPHPHTASEA"/>
</dbReference>
<comment type="catalytic activity">
    <reaction evidence="4 7">
        <text>O-phospho-L-seryl-[protein] + H2O = L-seryl-[protein] + phosphate</text>
        <dbReference type="Rhea" id="RHEA:20629"/>
        <dbReference type="Rhea" id="RHEA-COMP:9863"/>
        <dbReference type="Rhea" id="RHEA-COMP:11604"/>
        <dbReference type="ChEBI" id="CHEBI:15377"/>
        <dbReference type="ChEBI" id="CHEBI:29999"/>
        <dbReference type="ChEBI" id="CHEBI:43474"/>
        <dbReference type="ChEBI" id="CHEBI:83421"/>
        <dbReference type="EC" id="3.1.3.16"/>
    </reaction>
</comment>
<dbReference type="GO" id="GO:0004725">
    <property type="term" value="F:protein tyrosine phosphatase activity"/>
    <property type="evidence" value="ECO:0007669"/>
    <property type="project" value="UniProtKB-EC"/>
</dbReference>
<comment type="catalytic activity">
    <reaction evidence="5 7">
        <text>O-phospho-L-threonyl-[protein] + H2O = L-threonyl-[protein] + phosphate</text>
        <dbReference type="Rhea" id="RHEA:47004"/>
        <dbReference type="Rhea" id="RHEA-COMP:11060"/>
        <dbReference type="Rhea" id="RHEA-COMP:11605"/>
        <dbReference type="ChEBI" id="CHEBI:15377"/>
        <dbReference type="ChEBI" id="CHEBI:30013"/>
        <dbReference type="ChEBI" id="CHEBI:43474"/>
        <dbReference type="ChEBI" id="CHEBI:61977"/>
        <dbReference type="EC" id="3.1.3.16"/>
    </reaction>
</comment>
<evidence type="ECO:0000256" key="1">
    <source>
        <dbReference type="ARBA" id="ARBA00008601"/>
    </source>
</evidence>
<accession>A0A8D2L527</accession>
<comment type="similarity">
    <text evidence="1 7">Belongs to the protein-tyrosine phosphatase family. Non-receptor class dual specificity subfamily.</text>
</comment>
<evidence type="ECO:0000256" key="7">
    <source>
        <dbReference type="RuleBase" id="RU366038"/>
    </source>
</evidence>
<dbReference type="Gene3D" id="3.90.190.10">
    <property type="entry name" value="Protein tyrosine phosphatase superfamily"/>
    <property type="match status" value="1"/>
</dbReference>
<dbReference type="InterPro" id="IPR020405">
    <property type="entry name" value="Atypical_DUSP_subfamA"/>
</dbReference>
<proteinExistence type="inferred from homology"/>
<dbReference type="GO" id="GO:0005737">
    <property type="term" value="C:cytoplasm"/>
    <property type="evidence" value="ECO:0007669"/>
    <property type="project" value="TreeGrafter"/>
</dbReference>
<feature type="domain" description="Tyrosine-protein phosphatase" evidence="9">
    <location>
        <begin position="47"/>
        <end position="200"/>
    </location>
</feature>
<evidence type="ECO:0000256" key="8">
    <source>
        <dbReference type="SAM" id="MobiDB-lite"/>
    </source>
</evidence>
<dbReference type="PROSITE" id="PS00383">
    <property type="entry name" value="TYR_PHOSPHATASE_1"/>
    <property type="match status" value="1"/>
</dbReference>
<comment type="catalytic activity">
    <reaction evidence="7">
        <text>O-phospho-L-tyrosyl-[protein] + H2O = L-tyrosyl-[protein] + phosphate</text>
        <dbReference type="Rhea" id="RHEA:10684"/>
        <dbReference type="Rhea" id="RHEA-COMP:10136"/>
        <dbReference type="Rhea" id="RHEA-COMP:20101"/>
        <dbReference type="ChEBI" id="CHEBI:15377"/>
        <dbReference type="ChEBI" id="CHEBI:43474"/>
        <dbReference type="ChEBI" id="CHEBI:46858"/>
        <dbReference type="ChEBI" id="CHEBI:61978"/>
        <dbReference type="EC" id="3.1.3.48"/>
    </reaction>
</comment>
<dbReference type="EC" id="3.1.3.16" evidence="7"/>
<dbReference type="SMART" id="SM00195">
    <property type="entry name" value="DSPc"/>
    <property type="match status" value="1"/>
</dbReference>
<evidence type="ECO:0000313" key="11">
    <source>
        <dbReference type="Ensembl" id="ENSVKKP00000017050.1"/>
    </source>
</evidence>
<feature type="active site" description="Phosphocysteine intermediate" evidence="6">
    <location>
        <position position="140"/>
    </location>
</feature>
<keyword evidence="12" id="KW-1185">Reference proteome</keyword>
<dbReference type="InterPro" id="IPR000387">
    <property type="entry name" value="Tyr_Pase_dom"/>
</dbReference>
<dbReference type="GO" id="GO:0043409">
    <property type="term" value="P:negative regulation of MAPK cascade"/>
    <property type="evidence" value="ECO:0007669"/>
    <property type="project" value="TreeGrafter"/>
</dbReference>
<protein>
    <recommendedName>
        <fullName evidence="7">Dual specificity protein phosphatase</fullName>
        <ecNumber evidence="7">3.1.3.16</ecNumber>
        <ecNumber evidence="7">3.1.3.48</ecNumber>
    </recommendedName>
</protein>
<dbReference type="PRINTS" id="PR01908">
    <property type="entry name" value="ADSPHPHTASE"/>
</dbReference>
<dbReference type="Pfam" id="PF00782">
    <property type="entry name" value="DSPc"/>
    <property type="match status" value="1"/>
</dbReference>
<dbReference type="InterPro" id="IPR000340">
    <property type="entry name" value="Dual-sp_phosphatase_cat-dom"/>
</dbReference>
<evidence type="ECO:0000256" key="4">
    <source>
        <dbReference type="ARBA" id="ARBA00047761"/>
    </source>
</evidence>
<evidence type="ECO:0000256" key="5">
    <source>
        <dbReference type="ARBA" id="ARBA00048336"/>
    </source>
</evidence>
<evidence type="ECO:0000313" key="12">
    <source>
        <dbReference type="Proteomes" id="UP000694545"/>
    </source>
</evidence>
<evidence type="ECO:0000256" key="2">
    <source>
        <dbReference type="ARBA" id="ARBA00022801"/>
    </source>
</evidence>
<dbReference type="PANTHER" id="PTHR45682:SF10">
    <property type="entry name" value="DUAL SPECIFICITY PROTEIN PHOSPHATASE 13 ISOFORM B"/>
    <property type="match status" value="1"/>
</dbReference>
<reference evidence="11" key="1">
    <citation type="submission" date="2025-08" db="UniProtKB">
        <authorList>
            <consortium name="Ensembl"/>
        </authorList>
    </citation>
    <scope>IDENTIFICATION</scope>
</reference>
<dbReference type="Proteomes" id="UP000694545">
    <property type="component" value="Unplaced"/>
</dbReference>
<keyword evidence="3 7" id="KW-0904">Protein phosphatase</keyword>
<dbReference type="GO" id="GO:0033549">
    <property type="term" value="F:MAP kinase phosphatase activity"/>
    <property type="evidence" value="ECO:0007669"/>
    <property type="project" value="TreeGrafter"/>
</dbReference>
<dbReference type="AlphaFoldDB" id="A0A8D2L527"/>